<dbReference type="AlphaFoldDB" id="A0A6G1L6K3"/>
<dbReference type="Proteomes" id="UP000799436">
    <property type="component" value="Unassembled WGS sequence"/>
</dbReference>
<proteinExistence type="predicted"/>
<accession>A0A6G1L6K3</accession>
<sequence>MPAAVTPAQTSKTVSEAALADPAQPTSSNIADGLATNIVKHSNQEDVPVTPKPQQRTAEEIAADHGRYLRQGQYEEAQAWGRWSNHEIPNQKRKTSISSNTSADAGEKKTIKAPVKKRKTSTSSNTDASAVERNDSLSPRSWSKIGDFNESKEIKRPAKKAPGQKRAAPAKDNKVPDVATQNKPELSVIVSSKLCQVQQYAAGIDQALGFWLRDRCGQVDPAMDSDLQQPIPSKVTVPESAVLGTLTRMLLDYELAVPISLDTVRDIIVQETFDAPAFVAAERAEGIRKNGVRWITLDLDRSCIVDDQLRGKVAGCGFEVRSWFEVELEMYERQLWRSAVPSKVEEAAGAGRLQENGEHMQGQWRAEI</sequence>
<dbReference type="OrthoDB" id="3650273at2759"/>
<feature type="region of interest" description="Disordered" evidence="1">
    <location>
        <begin position="80"/>
        <end position="179"/>
    </location>
</feature>
<evidence type="ECO:0000313" key="2">
    <source>
        <dbReference type="EMBL" id="KAF2768058.1"/>
    </source>
</evidence>
<name>A0A6G1L6K3_9PEZI</name>
<feature type="region of interest" description="Disordered" evidence="1">
    <location>
        <begin position="1"/>
        <end position="57"/>
    </location>
</feature>
<feature type="compositionally biased region" description="Basic and acidic residues" evidence="1">
    <location>
        <begin position="147"/>
        <end position="156"/>
    </location>
</feature>
<organism evidence="2 3">
    <name type="scientific">Teratosphaeria nubilosa</name>
    <dbReference type="NCBI Taxonomy" id="161662"/>
    <lineage>
        <taxon>Eukaryota</taxon>
        <taxon>Fungi</taxon>
        <taxon>Dikarya</taxon>
        <taxon>Ascomycota</taxon>
        <taxon>Pezizomycotina</taxon>
        <taxon>Dothideomycetes</taxon>
        <taxon>Dothideomycetidae</taxon>
        <taxon>Mycosphaerellales</taxon>
        <taxon>Teratosphaeriaceae</taxon>
        <taxon>Teratosphaeria</taxon>
    </lineage>
</organism>
<reference evidence="2" key="1">
    <citation type="journal article" date="2020" name="Stud. Mycol.">
        <title>101 Dothideomycetes genomes: a test case for predicting lifestyles and emergence of pathogens.</title>
        <authorList>
            <person name="Haridas S."/>
            <person name="Albert R."/>
            <person name="Binder M."/>
            <person name="Bloem J."/>
            <person name="Labutti K."/>
            <person name="Salamov A."/>
            <person name="Andreopoulos B."/>
            <person name="Baker S."/>
            <person name="Barry K."/>
            <person name="Bills G."/>
            <person name="Bluhm B."/>
            <person name="Cannon C."/>
            <person name="Castanera R."/>
            <person name="Culley D."/>
            <person name="Daum C."/>
            <person name="Ezra D."/>
            <person name="Gonzalez J."/>
            <person name="Henrissat B."/>
            <person name="Kuo A."/>
            <person name="Liang C."/>
            <person name="Lipzen A."/>
            <person name="Lutzoni F."/>
            <person name="Magnuson J."/>
            <person name="Mondo S."/>
            <person name="Nolan M."/>
            <person name="Ohm R."/>
            <person name="Pangilinan J."/>
            <person name="Park H.-J."/>
            <person name="Ramirez L."/>
            <person name="Alfaro M."/>
            <person name="Sun H."/>
            <person name="Tritt A."/>
            <person name="Yoshinaga Y."/>
            <person name="Zwiers L.-H."/>
            <person name="Turgeon B."/>
            <person name="Goodwin S."/>
            <person name="Spatafora J."/>
            <person name="Crous P."/>
            <person name="Grigoriev I."/>
        </authorList>
    </citation>
    <scope>NUCLEOTIDE SEQUENCE</scope>
    <source>
        <strain evidence="2">CBS 116005</strain>
    </source>
</reference>
<evidence type="ECO:0000256" key="1">
    <source>
        <dbReference type="SAM" id="MobiDB-lite"/>
    </source>
</evidence>
<protein>
    <submittedName>
        <fullName evidence="2">Uncharacterized protein</fullName>
    </submittedName>
</protein>
<gene>
    <name evidence="2" type="ORF">EJ03DRAFT_375615</name>
</gene>
<keyword evidence="3" id="KW-1185">Reference proteome</keyword>
<dbReference type="EMBL" id="ML995848">
    <property type="protein sequence ID" value="KAF2768058.1"/>
    <property type="molecule type" value="Genomic_DNA"/>
</dbReference>
<evidence type="ECO:0000313" key="3">
    <source>
        <dbReference type="Proteomes" id="UP000799436"/>
    </source>
</evidence>